<comment type="cofactor">
    <cofactor evidence="1 9">
        <name>Mg(2+)</name>
        <dbReference type="ChEBI" id="CHEBI:18420"/>
    </cofactor>
</comment>
<dbReference type="HAMAP" id="MF_01471">
    <property type="entry name" value="Cas2"/>
    <property type="match status" value="1"/>
</dbReference>
<comment type="subunit">
    <text evidence="9">Homodimer, forms a heterotetramer with a Cas1 homodimer.</text>
</comment>
<keyword evidence="4 9" id="KW-0479">Metal-binding</keyword>
<dbReference type="GO" id="GO:0043571">
    <property type="term" value="P:maintenance of CRISPR repeat elements"/>
    <property type="evidence" value="ECO:0007669"/>
    <property type="project" value="UniProtKB-UniRule"/>
</dbReference>
<evidence type="ECO:0000256" key="4">
    <source>
        <dbReference type="ARBA" id="ARBA00022723"/>
    </source>
</evidence>
<name>A0A8J7IHQ9_9FLAO</name>
<feature type="binding site" evidence="9">
    <location>
        <position position="8"/>
    </location>
    <ligand>
        <name>Mg(2+)</name>
        <dbReference type="ChEBI" id="CHEBI:18420"/>
        <note>catalytic</note>
    </ligand>
</feature>
<protein>
    <recommendedName>
        <fullName evidence="9">CRISPR-associated endoribonuclease Cas2</fullName>
        <ecNumber evidence="9">3.1.-.-</ecNumber>
    </recommendedName>
</protein>
<dbReference type="Pfam" id="PF09827">
    <property type="entry name" value="CRISPR_Cas2"/>
    <property type="match status" value="1"/>
</dbReference>
<dbReference type="Proteomes" id="UP000610931">
    <property type="component" value="Unassembled WGS sequence"/>
</dbReference>
<dbReference type="NCBIfam" id="TIGR01573">
    <property type="entry name" value="cas2"/>
    <property type="match status" value="1"/>
</dbReference>
<evidence type="ECO:0000313" key="11">
    <source>
        <dbReference type="Proteomes" id="UP000610931"/>
    </source>
</evidence>
<dbReference type="RefSeq" id="WP_199115132.1">
    <property type="nucleotide sequence ID" value="NZ_JAELVQ010000010.1"/>
</dbReference>
<keyword evidence="7 9" id="KW-0460">Magnesium</keyword>
<dbReference type="GO" id="GO:0004521">
    <property type="term" value="F:RNA endonuclease activity"/>
    <property type="evidence" value="ECO:0007669"/>
    <property type="project" value="InterPro"/>
</dbReference>
<keyword evidence="11" id="KW-1185">Reference proteome</keyword>
<evidence type="ECO:0000256" key="6">
    <source>
        <dbReference type="ARBA" id="ARBA00022801"/>
    </source>
</evidence>
<evidence type="ECO:0000256" key="7">
    <source>
        <dbReference type="ARBA" id="ARBA00022842"/>
    </source>
</evidence>
<evidence type="ECO:0000313" key="10">
    <source>
        <dbReference type="EMBL" id="MBJ6368266.1"/>
    </source>
</evidence>
<dbReference type="EC" id="3.1.-.-" evidence="9"/>
<dbReference type="InterPro" id="IPR021127">
    <property type="entry name" value="CRISPR_associated_Cas2"/>
</dbReference>
<evidence type="ECO:0000256" key="2">
    <source>
        <dbReference type="ARBA" id="ARBA00009959"/>
    </source>
</evidence>
<dbReference type="EMBL" id="JAELVQ010000010">
    <property type="protein sequence ID" value="MBJ6368266.1"/>
    <property type="molecule type" value="Genomic_DNA"/>
</dbReference>
<dbReference type="GO" id="GO:0051607">
    <property type="term" value="P:defense response to virus"/>
    <property type="evidence" value="ECO:0007669"/>
    <property type="project" value="UniProtKB-UniRule"/>
</dbReference>
<evidence type="ECO:0000256" key="8">
    <source>
        <dbReference type="ARBA" id="ARBA00023118"/>
    </source>
</evidence>
<dbReference type="Gene3D" id="3.30.70.240">
    <property type="match status" value="1"/>
</dbReference>
<keyword evidence="5 9" id="KW-0255">Endonuclease</keyword>
<keyword evidence="3 9" id="KW-0540">Nuclease</keyword>
<evidence type="ECO:0000256" key="9">
    <source>
        <dbReference type="HAMAP-Rule" id="MF_01471"/>
    </source>
</evidence>
<evidence type="ECO:0000256" key="5">
    <source>
        <dbReference type="ARBA" id="ARBA00022759"/>
    </source>
</evidence>
<gene>
    <name evidence="9 10" type="primary">cas2</name>
    <name evidence="10" type="ORF">JF259_09225</name>
</gene>
<dbReference type="InterPro" id="IPR019199">
    <property type="entry name" value="Virulence_VapD/CRISPR_Cas2"/>
</dbReference>
<dbReference type="GO" id="GO:0046872">
    <property type="term" value="F:metal ion binding"/>
    <property type="evidence" value="ECO:0007669"/>
    <property type="project" value="UniProtKB-UniRule"/>
</dbReference>
<organism evidence="10 11">
    <name type="scientific">Snuella sedimenti</name>
    <dbReference type="NCBI Taxonomy" id="2798802"/>
    <lineage>
        <taxon>Bacteria</taxon>
        <taxon>Pseudomonadati</taxon>
        <taxon>Bacteroidota</taxon>
        <taxon>Flavobacteriia</taxon>
        <taxon>Flavobacteriales</taxon>
        <taxon>Flavobacteriaceae</taxon>
        <taxon>Snuella</taxon>
    </lineage>
</organism>
<dbReference type="GO" id="GO:0016787">
    <property type="term" value="F:hydrolase activity"/>
    <property type="evidence" value="ECO:0007669"/>
    <property type="project" value="UniProtKB-KW"/>
</dbReference>
<comment type="similarity">
    <text evidence="2 9">Belongs to the CRISPR-associated endoribonuclease Cas2 protein family.</text>
</comment>
<proteinExistence type="inferred from homology"/>
<accession>A0A8J7IHQ9</accession>
<comment type="caution">
    <text evidence="10">The sequence shown here is derived from an EMBL/GenBank/DDBJ whole genome shotgun (WGS) entry which is preliminary data.</text>
</comment>
<reference evidence="10" key="1">
    <citation type="submission" date="2020-12" db="EMBL/GenBank/DDBJ databases">
        <title>Snuella sp. nov., isolated from sediment in Incheon.</title>
        <authorList>
            <person name="Kim W."/>
        </authorList>
    </citation>
    <scope>NUCLEOTIDE SEQUENCE</scope>
    <source>
        <strain evidence="10">CAU 1569</strain>
    </source>
</reference>
<evidence type="ECO:0000256" key="1">
    <source>
        <dbReference type="ARBA" id="ARBA00001946"/>
    </source>
</evidence>
<dbReference type="SUPFAM" id="SSF143430">
    <property type="entry name" value="TTP0101/SSO1404-like"/>
    <property type="match status" value="1"/>
</dbReference>
<keyword evidence="8 9" id="KW-0051">Antiviral defense</keyword>
<keyword evidence="6 9" id="KW-0378">Hydrolase</keyword>
<sequence>MWVLVFFDLPTETLTERKVATRFRKQLLDDGFTMFQFSIYMRFCASRENAAVHIKRTKMNLPKKGKVCIMQITDKQFGMMELFYGKKEVAPKPVSQQLELF</sequence>
<comment type="function">
    <text evidence="9">CRISPR (clustered regularly interspaced short palindromic repeat), is an adaptive immune system that provides protection against mobile genetic elements (viruses, transposable elements and conjugative plasmids). CRISPR clusters contain sequences complementary to antecedent mobile elements and target invading nucleic acids. CRISPR clusters are transcribed and processed into CRISPR RNA (crRNA). Functions as a ssRNA-specific endoribonuclease. Involved in the integration of spacer DNA into the CRISPR cassette.</text>
</comment>
<evidence type="ECO:0000256" key="3">
    <source>
        <dbReference type="ARBA" id="ARBA00022722"/>
    </source>
</evidence>
<dbReference type="AlphaFoldDB" id="A0A8J7IHQ9"/>